<evidence type="ECO:0000256" key="1">
    <source>
        <dbReference type="SAM" id="MobiDB-lite"/>
    </source>
</evidence>
<dbReference type="RefSeq" id="XP_027471210.1">
    <property type="nucleotide sequence ID" value="XM_027615409.2"/>
</dbReference>
<protein>
    <submittedName>
        <fullName evidence="3">Probable palmitoyltransferase ZDHHC12 isoform X3</fullName>
    </submittedName>
</protein>
<feature type="compositionally biased region" description="Low complexity" evidence="1">
    <location>
        <begin position="125"/>
        <end position="141"/>
    </location>
</feature>
<dbReference type="AlphaFoldDB" id="A0A6J2EQA0"/>
<keyword evidence="2" id="KW-1185">Reference proteome</keyword>
<dbReference type="Proteomes" id="UP000515165">
    <property type="component" value="Chromosome 13"/>
</dbReference>
<dbReference type="GeneID" id="113934430"/>
<dbReference type="CTD" id="84885"/>
<evidence type="ECO:0000313" key="3">
    <source>
        <dbReference type="RefSeq" id="XP_027471210.1"/>
    </source>
</evidence>
<name>A0A6J2EQA0_ZALCA</name>
<proteinExistence type="predicted"/>
<sequence length="268" mass="26494">MAPWALLSPGVLVRTGHTVLTWGITLVLFLHDTGLCSARDRLSTFSYIPLHIASSCSPPAPASLSFSGLSSAAAVGRAGGAAPAPYLPAPRAGLPAALPGRVAHGPGLCECPAPAPGGGQGGADSHGSSSHPPSALQILPGAAAPAGPALPRVSALRAPLRPPLPLDGELRGGAQPPALRGLPGAAAGGASVGPVPGMVWPPFLPALGAMAAVQWAALCHLPAALPLLFGGQPAPRLTPLPGGQQHHHLGVHLLAPHCLPPPAPQQPL</sequence>
<accession>A0A6J2EQA0</accession>
<organism evidence="2 3">
    <name type="scientific">Zalophus californianus</name>
    <name type="common">California sealion</name>
    <dbReference type="NCBI Taxonomy" id="9704"/>
    <lineage>
        <taxon>Eukaryota</taxon>
        <taxon>Metazoa</taxon>
        <taxon>Chordata</taxon>
        <taxon>Craniata</taxon>
        <taxon>Vertebrata</taxon>
        <taxon>Euteleostomi</taxon>
        <taxon>Mammalia</taxon>
        <taxon>Eutheria</taxon>
        <taxon>Laurasiatheria</taxon>
        <taxon>Carnivora</taxon>
        <taxon>Caniformia</taxon>
        <taxon>Pinnipedia</taxon>
        <taxon>Otariidae</taxon>
        <taxon>Zalophus</taxon>
    </lineage>
</organism>
<gene>
    <name evidence="3" type="primary">ZDHHC12</name>
</gene>
<reference evidence="3" key="1">
    <citation type="submission" date="2025-08" db="UniProtKB">
        <authorList>
            <consortium name="RefSeq"/>
        </authorList>
    </citation>
    <scope>IDENTIFICATION</scope>
    <source>
        <tissue evidence="3">Blood</tissue>
    </source>
</reference>
<evidence type="ECO:0000313" key="2">
    <source>
        <dbReference type="Proteomes" id="UP000515165"/>
    </source>
</evidence>
<feature type="region of interest" description="Disordered" evidence="1">
    <location>
        <begin position="115"/>
        <end position="141"/>
    </location>
</feature>